<comment type="caution">
    <text evidence="6">The sequence shown here is derived from an EMBL/GenBank/DDBJ whole genome shotgun (WGS) entry which is preliminary data.</text>
</comment>
<dbReference type="PROSITE" id="PS51077">
    <property type="entry name" value="HTH_ICLR"/>
    <property type="match status" value="1"/>
</dbReference>
<dbReference type="PROSITE" id="PS51078">
    <property type="entry name" value="ICLR_ED"/>
    <property type="match status" value="1"/>
</dbReference>
<keyword evidence="3" id="KW-0804">Transcription</keyword>
<feature type="domain" description="IclR-ED" evidence="5">
    <location>
        <begin position="70"/>
        <end position="244"/>
    </location>
</feature>
<evidence type="ECO:0000259" key="4">
    <source>
        <dbReference type="PROSITE" id="PS51077"/>
    </source>
</evidence>
<evidence type="ECO:0000259" key="5">
    <source>
        <dbReference type="PROSITE" id="PS51078"/>
    </source>
</evidence>
<name>A0ABV1K514_9PSEU</name>
<dbReference type="Gene3D" id="3.30.450.40">
    <property type="match status" value="1"/>
</dbReference>
<dbReference type="SUPFAM" id="SSF46785">
    <property type="entry name" value="Winged helix' DNA-binding domain"/>
    <property type="match status" value="1"/>
</dbReference>
<evidence type="ECO:0000256" key="3">
    <source>
        <dbReference type="ARBA" id="ARBA00023163"/>
    </source>
</evidence>
<feature type="domain" description="HTH iclR-type" evidence="4">
    <location>
        <begin position="15"/>
        <end position="75"/>
    </location>
</feature>
<organism evidence="6 7">
    <name type="scientific">Pseudonocardia nematodicida</name>
    <dbReference type="NCBI Taxonomy" id="1206997"/>
    <lineage>
        <taxon>Bacteria</taxon>
        <taxon>Bacillati</taxon>
        <taxon>Actinomycetota</taxon>
        <taxon>Actinomycetes</taxon>
        <taxon>Pseudonocardiales</taxon>
        <taxon>Pseudonocardiaceae</taxon>
        <taxon>Pseudonocardia</taxon>
    </lineage>
</organism>
<keyword evidence="2" id="KW-0238">DNA-binding</keyword>
<evidence type="ECO:0000256" key="2">
    <source>
        <dbReference type="ARBA" id="ARBA00023125"/>
    </source>
</evidence>
<gene>
    <name evidence="6" type="ORF">WIS52_03530</name>
</gene>
<dbReference type="Proteomes" id="UP001494902">
    <property type="component" value="Unassembled WGS sequence"/>
</dbReference>
<reference evidence="6 7" key="1">
    <citation type="submission" date="2024-03" db="EMBL/GenBank/DDBJ databases">
        <title>Draft genome sequence of Pseudonocardia nematodicida JCM 31783.</title>
        <authorList>
            <person name="Butdee W."/>
            <person name="Duangmal K."/>
        </authorList>
    </citation>
    <scope>NUCLEOTIDE SEQUENCE [LARGE SCALE GENOMIC DNA]</scope>
    <source>
        <strain evidence="6 7">JCM 31783</strain>
    </source>
</reference>
<keyword evidence="1" id="KW-0805">Transcription regulation</keyword>
<protein>
    <submittedName>
        <fullName evidence="6">Helix-turn-helix domain-containing protein</fullName>
    </submittedName>
</protein>
<dbReference type="SUPFAM" id="SSF55781">
    <property type="entry name" value="GAF domain-like"/>
    <property type="match status" value="1"/>
</dbReference>
<dbReference type="Pfam" id="PF09339">
    <property type="entry name" value="HTH_IclR"/>
    <property type="match status" value="1"/>
</dbReference>
<dbReference type="EMBL" id="JBEDNQ010000001">
    <property type="protein sequence ID" value="MEQ3549533.1"/>
    <property type="molecule type" value="Genomic_DNA"/>
</dbReference>
<dbReference type="SMART" id="SM00346">
    <property type="entry name" value="HTH_ICLR"/>
    <property type="match status" value="1"/>
</dbReference>
<dbReference type="Gene3D" id="1.10.10.10">
    <property type="entry name" value="Winged helix-like DNA-binding domain superfamily/Winged helix DNA-binding domain"/>
    <property type="match status" value="1"/>
</dbReference>
<accession>A0ABV1K514</accession>
<evidence type="ECO:0000256" key="1">
    <source>
        <dbReference type="ARBA" id="ARBA00023015"/>
    </source>
</evidence>
<sequence length="244" mass="26015">MGDDEGTHRRGNGHHRTVDRIAAILEVVARSDGGCTLSELAGSLDAALSSTQGLVNGLVATGYLNRRDRRYVLGGATYLLNRIAGRPPLSSVTHDDLVALHRATGLTAVLSVVVGGDVFYLDHASDDPRFAYLAENHLRRPPIRNSGGWVLLAAMDKRDLWGHLRELGPDDQPWVEAFLAALPEIRDTGICASPSASPDGDGVSAAIVEDGVVAGAVGLIGDRETISGRRDELVTHLREFVGSR</sequence>
<dbReference type="PANTHER" id="PTHR30136:SF35">
    <property type="entry name" value="HTH-TYPE TRANSCRIPTIONAL REGULATOR RV1719"/>
    <property type="match status" value="1"/>
</dbReference>
<dbReference type="InterPro" id="IPR005471">
    <property type="entry name" value="Tscrpt_reg_IclR_N"/>
</dbReference>
<dbReference type="InterPro" id="IPR036388">
    <property type="entry name" value="WH-like_DNA-bd_sf"/>
</dbReference>
<dbReference type="InterPro" id="IPR050707">
    <property type="entry name" value="HTH_MetabolicPath_Reg"/>
</dbReference>
<dbReference type="InterPro" id="IPR036390">
    <property type="entry name" value="WH_DNA-bd_sf"/>
</dbReference>
<dbReference type="PANTHER" id="PTHR30136">
    <property type="entry name" value="HELIX-TURN-HELIX TRANSCRIPTIONAL REGULATOR, ICLR FAMILY"/>
    <property type="match status" value="1"/>
</dbReference>
<dbReference type="RefSeq" id="WP_349296606.1">
    <property type="nucleotide sequence ID" value="NZ_JBEDNQ010000001.1"/>
</dbReference>
<dbReference type="InterPro" id="IPR029016">
    <property type="entry name" value="GAF-like_dom_sf"/>
</dbReference>
<evidence type="ECO:0000313" key="6">
    <source>
        <dbReference type="EMBL" id="MEQ3549533.1"/>
    </source>
</evidence>
<dbReference type="InterPro" id="IPR014757">
    <property type="entry name" value="Tscrpt_reg_IclR_C"/>
</dbReference>
<keyword evidence="7" id="KW-1185">Reference proteome</keyword>
<evidence type="ECO:0000313" key="7">
    <source>
        <dbReference type="Proteomes" id="UP001494902"/>
    </source>
</evidence>
<proteinExistence type="predicted"/>